<dbReference type="EMBL" id="NCKW01020398">
    <property type="protein sequence ID" value="POM58020.1"/>
    <property type="molecule type" value="Genomic_DNA"/>
</dbReference>
<organism evidence="6 7">
    <name type="scientific">Phytophthora palmivora</name>
    <dbReference type="NCBI Taxonomy" id="4796"/>
    <lineage>
        <taxon>Eukaryota</taxon>
        <taxon>Sar</taxon>
        <taxon>Stramenopiles</taxon>
        <taxon>Oomycota</taxon>
        <taxon>Peronosporomycetes</taxon>
        <taxon>Peronosporales</taxon>
        <taxon>Peronosporaceae</taxon>
        <taxon>Phytophthora</taxon>
    </lineage>
</organism>
<name>A0A2P4WXK0_9STRA</name>
<dbReference type="GO" id="GO:0032259">
    <property type="term" value="P:methylation"/>
    <property type="evidence" value="ECO:0007669"/>
    <property type="project" value="UniProtKB-KW"/>
</dbReference>
<evidence type="ECO:0000256" key="3">
    <source>
        <dbReference type="ARBA" id="ARBA00022691"/>
    </source>
</evidence>
<dbReference type="Pfam" id="PF00856">
    <property type="entry name" value="SET"/>
    <property type="match status" value="1"/>
</dbReference>
<dbReference type="SUPFAM" id="SSF82199">
    <property type="entry name" value="SET domain"/>
    <property type="match status" value="1"/>
</dbReference>
<keyword evidence="3" id="KW-0949">S-adenosyl-L-methionine</keyword>
<evidence type="ECO:0000256" key="2">
    <source>
        <dbReference type="ARBA" id="ARBA00022679"/>
    </source>
</evidence>
<dbReference type="Pfam" id="PF09273">
    <property type="entry name" value="Rubis-subs-bind"/>
    <property type="match status" value="1"/>
</dbReference>
<proteinExistence type="predicted"/>
<dbReference type="InterPro" id="IPR001214">
    <property type="entry name" value="SET_dom"/>
</dbReference>
<keyword evidence="2" id="KW-0808">Transferase</keyword>
<dbReference type="PANTHER" id="PTHR13271:SF137">
    <property type="entry name" value="SET DOMAIN-CONTAINING PROTEIN"/>
    <property type="match status" value="1"/>
</dbReference>
<dbReference type="InterPro" id="IPR036464">
    <property type="entry name" value="Rubisco_LSMT_subst-bd_sf"/>
</dbReference>
<dbReference type="Proteomes" id="UP000237271">
    <property type="component" value="Unassembled WGS sequence"/>
</dbReference>
<comment type="caution">
    <text evidence="6">The sequence shown here is derived from an EMBL/GenBank/DDBJ whole genome shotgun (WGS) entry which is preliminary data.</text>
</comment>
<protein>
    <submittedName>
        <fullName evidence="6">UV-endonuclease UvdE</fullName>
    </submittedName>
</protein>
<evidence type="ECO:0000313" key="7">
    <source>
        <dbReference type="Proteomes" id="UP000237271"/>
    </source>
</evidence>
<keyword evidence="7" id="KW-1185">Reference proteome</keyword>
<dbReference type="AlphaFoldDB" id="A0A2P4WXK0"/>
<evidence type="ECO:0000256" key="1">
    <source>
        <dbReference type="ARBA" id="ARBA00022603"/>
    </source>
</evidence>
<gene>
    <name evidence="6" type="ORF">PHPALM_37391</name>
</gene>
<evidence type="ECO:0000259" key="5">
    <source>
        <dbReference type="Pfam" id="PF09273"/>
    </source>
</evidence>
<dbReference type="SUPFAM" id="SSF81822">
    <property type="entry name" value="RuBisCo LSMT C-terminal, substrate-binding domain"/>
    <property type="match status" value="1"/>
</dbReference>
<dbReference type="InterPro" id="IPR046341">
    <property type="entry name" value="SET_dom_sf"/>
</dbReference>
<feature type="domain" description="Rubisco LSMT substrate-binding" evidence="5">
    <location>
        <begin position="306"/>
        <end position="438"/>
    </location>
</feature>
<keyword evidence="1" id="KW-0489">Methyltransferase</keyword>
<dbReference type="Gene3D" id="3.90.1410.10">
    <property type="entry name" value="set domain protein methyltransferase, domain 1"/>
    <property type="match status" value="1"/>
</dbReference>
<accession>A0A2P4WXK0</accession>
<dbReference type="InterPro" id="IPR050600">
    <property type="entry name" value="SETD3_SETD6_MTase"/>
</dbReference>
<dbReference type="InterPro" id="IPR015353">
    <property type="entry name" value="Rubisco_LSMT_subst-bd"/>
</dbReference>
<dbReference type="PANTHER" id="PTHR13271">
    <property type="entry name" value="UNCHARACTERIZED PUTATIVE METHYLTRANSFERASE"/>
    <property type="match status" value="1"/>
</dbReference>
<dbReference type="OrthoDB" id="341421at2759"/>
<evidence type="ECO:0000259" key="4">
    <source>
        <dbReference type="Pfam" id="PF00856"/>
    </source>
</evidence>
<sequence>MEMALKRVADVVRRTRGCVVSSAVEARVIPGMGVGIVAREHIPRDTLVFQAGQDVWYPFSAECALETAQQKAPGFLNQLNQLLASNRALREGSSFVPSALVLGVHMLVNFPHAEDPDAALMAMASMDSPPLDELYVNALPRFVDLPLYWNDKQFEELQGCEEARRAIQHGARFYSQVYQHLFGSDNQFVNSEAFFWAISILMSRATSGQNQPFTLIPFFDWFNHADNGYARSCVCPCLCDDCIQEFDPQKGFTVHTTKTYERGEQLFINYGNHDNLRLLRNYGFTTPNNPYDVVNLPMPLSLQQPNPSDPAFSQKRKLLQSATGNQADVPVLKNLRLQHDGQLAPNAEHWLEIMLATPEELNEIFTQAASQSAGVGLNIPSSLAHKVRSEVNILATSRLKQHSSSFEEDEAFLSANEQQMASWLRSCLHIRMGEKQALLHAASNYA</sequence>
<dbReference type="CDD" id="cd10527">
    <property type="entry name" value="SET_LSMT"/>
    <property type="match status" value="1"/>
</dbReference>
<feature type="domain" description="SET" evidence="4">
    <location>
        <begin position="33"/>
        <end position="271"/>
    </location>
</feature>
<dbReference type="Gene3D" id="3.90.1420.10">
    <property type="entry name" value="Rubisco LSMT, substrate-binding domain"/>
    <property type="match status" value="1"/>
</dbReference>
<dbReference type="GO" id="GO:0016279">
    <property type="term" value="F:protein-lysine N-methyltransferase activity"/>
    <property type="evidence" value="ECO:0007669"/>
    <property type="project" value="TreeGrafter"/>
</dbReference>
<reference evidence="6 7" key="1">
    <citation type="journal article" date="2017" name="Genome Biol. Evol.">
        <title>Phytophthora megakarya and P. palmivora, closely related causal agents of cacao black pod rot, underwent increases in genome sizes and gene numbers by different mechanisms.</title>
        <authorList>
            <person name="Ali S.S."/>
            <person name="Shao J."/>
            <person name="Lary D.J."/>
            <person name="Kronmiller B."/>
            <person name="Shen D."/>
            <person name="Strem M.D."/>
            <person name="Amoako-Attah I."/>
            <person name="Akrofi A.Y."/>
            <person name="Begoude B.A."/>
            <person name="Ten Hoopen G.M."/>
            <person name="Coulibaly K."/>
            <person name="Kebe B.I."/>
            <person name="Melnick R.L."/>
            <person name="Guiltinan M.J."/>
            <person name="Tyler B.M."/>
            <person name="Meinhardt L.W."/>
            <person name="Bailey B.A."/>
        </authorList>
    </citation>
    <scope>NUCLEOTIDE SEQUENCE [LARGE SCALE GENOMIC DNA]</scope>
    <source>
        <strain evidence="7">sbr112.9</strain>
    </source>
</reference>
<evidence type="ECO:0000313" key="6">
    <source>
        <dbReference type="EMBL" id="POM58020.1"/>
    </source>
</evidence>